<dbReference type="RefSeq" id="WP_056011463.1">
    <property type="nucleotide sequence ID" value="NZ_LLYZ01000002.1"/>
</dbReference>
<evidence type="ECO:0000256" key="1">
    <source>
        <dbReference type="ARBA" id="ARBA00023015"/>
    </source>
</evidence>
<feature type="domain" description="HTH araC/xylS-type" evidence="5">
    <location>
        <begin position="482"/>
        <end position="594"/>
    </location>
</feature>
<sequence length="605" mass="71205">MMKIRFLLFFYLLAGFNVLHAQKILKNDSLKEYTYLDLKTKFDDYYYRDKVNECNTIAQYFLKKAKVEKNQGQIAEGYMLIQLNAPFPEAIKYIDSVQAISKGLDKKTYPAKIYLMRGNLHFKFDHLKDALSNYILALKYAKESKNERQIAFAEINIGFLKNSIGKHEEAAKIFSYYLSNANSLYSIERHQIQQSLVDAYIEINKLDSAKILINSGIQYSLKNNDQYNYHKYLSLSGYYNVKLGNYKKAEKDLLLCKKYFSKDITDLNMYYTLFVLGKAYIGLQKIDSAVESFTEIDSMIVKTNNSFPELREIYAYLINHYKEKNNKEKQLYYIDRFLKIDQKLDEQFKYLSSELPKKYDVPNLLRQKENIINDLENRKTVLYASLSILLLILLSLSYLYYKSKKREKSHRKIAQDLIQSIEKKNLEALDIKPNLSSDQKHKLIEKEVPFHELENQFINDDKNKIEQFSKEIENKAVKTIPEDVLKYVLRELTLFENKELFLKKGITLANLAKNMKTNTAYLSEIINRYKGKNFAAYLNDLRIDYALNKLVEDKRFRSYKLSVIAEELGYNNEQAFSLAFKKKTGTTLSIYIKEIEHTHQPHKNT</sequence>
<keyword evidence="2" id="KW-0238">DNA-binding</keyword>
<evidence type="ECO:0000256" key="2">
    <source>
        <dbReference type="ARBA" id="ARBA00023125"/>
    </source>
</evidence>
<evidence type="ECO:0000313" key="6">
    <source>
        <dbReference type="EMBL" id="KQK27077.1"/>
    </source>
</evidence>
<reference evidence="6 7" key="1">
    <citation type="submission" date="2015-10" db="EMBL/GenBank/DDBJ databases">
        <title>Chryseobacterium aquaticum genome.</title>
        <authorList>
            <person name="Newman J.D."/>
            <person name="Ferguson M.B."/>
            <person name="Miller J.R."/>
        </authorList>
    </citation>
    <scope>NUCLEOTIDE SEQUENCE [LARGE SCALE GENOMIC DNA]</scope>
    <source>
        <strain evidence="6 7">KCTC 12483</strain>
    </source>
</reference>
<evidence type="ECO:0000259" key="5">
    <source>
        <dbReference type="PROSITE" id="PS01124"/>
    </source>
</evidence>
<dbReference type="InterPro" id="IPR009057">
    <property type="entry name" value="Homeodomain-like_sf"/>
</dbReference>
<dbReference type="Proteomes" id="UP000051682">
    <property type="component" value="Unassembled WGS sequence"/>
</dbReference>
<dbReference type="GO" id="GO:0043565">
    <property type="term" value="F:sequence-specific DNA binding"/>
    <property type="evidence" value="ECO:0007669"/>
    <property type="project" value="InterPro"/>
</dbReference>
<keyword evidence="7" id="KW-1185">Reference proteome</keyword>
<keyword evidence="3" id="KW-0804">Transcription</keyword>
<evidence type="ECO:0000313" key="7">
    <source>
        <dbReference type="Proteomes" id="UP000051682"/>
    </source>
</evidence>
<dbReference type="Gene3D" id="1.25.40.10">
    <property type="entry name" value="Tetratricopeptide repeat domain"/>
    <property type="match status" value="2"/>
</dbReference>
<comment type="caution">
    <text evidence="6">The sequence shown here is derived from an EMBL/GenBank/DDBJ whole genome shotgun (WGS) entry which is preliminary data.</text>
</comment>
<dbReference type="SUPFAM" id="SSF48452">
    <property type="entry name" value="TPR-like"/>
    <property type="match status" value="1"/>
</dbReference>
<dbReference type="PROSITE" id="PS01124">
    <property type="entry name" value="HTH_ARAC_FAMILY_2"/>
    <property type="match status" value="1"/>
</dbReference>
<dbReference type="Gene3D" id="1.10.10.60">
    <property type="entry name" value="Homeodomain-like"/>
    <property type="match status" value="2"/>
</dbReference>
<dbReference type="SUPFAM" id="SSF46689">
    <property type="entry name" value="Homeodomain-like"/>
    <property type="match status" value="1"/>
</dbReference>
<dbReference type="InterPro" id="IPR018060">
    <property type="entry name" value="HTH_AraC"/>
</dbReference>
<dbReference type="InterPro" id="IPR011990">
    <property type="entry name" value="TPR-like_helical_dom_sf"/>
</dbReference>
<gene>
    <name evidence="6" type="ORF">AR438_02380</name>
</gene>
<protein>
    <recommendedName>
        <fullName evidence="5">HTH araC/xylS-type domain-containing protein</fullName>
    </recommendedName>
</protein>
<dbReference type="Pfam" id="PF12833">
    <property type="entry name" value="HTH_18"/>
    <property type="match status" value="1"/>
</dbReference>
<dbReference type="OrthoDB" id="5295174at2"/>
<dbReference type="PANTHER" id="PTHR43280">
    <property type="entry name" value="ARAC-FAMILY TRANSCRIPTIONAL REGULATOR"/>
    <property type="match status" value="1"/>
</dbReference>
<dbReference type="PANTHER" id="PTHR43280:SF34">
    <property type="entry name" value="ARAC-FAMILY TRANSCRIPTIONAL REGULATOR"/>
    <property type="match status" value="1"/>
</dbReference>
<evidence type="ECO:0000256" key="4">
    <source>
        <dbReference type="SAM" id="Phobius"/>
    </source>
</evidence>
<keyword evidence="4" id="KW-0812">Transmembrane</keyword>
<dbReference type="GO" id="GO:0003700">
    <property type="term" value="F:DNA-binding transcription factor activity"/>
    <property type="evidence" value="ECO:0007669"/>
    <property type="project" value="InterPro"/>
</dbReference>
<dbReference type="SMART" id="SM00342">
    <property type="entry name" value="HTH_ARAC"/>
    <property type="match status" value="1"/>
</dbReference>
<keyword evidence="1" id="KW-0805">Transcription regulation</keyword>
<keyword evidence="4" id="KW-0472">Membrane</keyword>
<accession>A0A0Q3HWV1</accession>
<dbReference type="STRING" id="452084.AR438_02380"/>
<evidence type="ECO:0000256" key="3">
    <source>
        <dbReference type="ARBA" id="ARBA00023163"/>
    </source>
</evidence>
<organism evidence="6 7">
    <name type="scientific">Chryseobacterium aquaticum</name>
    <dbReference type="NCBI Taxonomy" id="452084"/>
    <lineage>
        <taxon>Bacteria</taxon>
        <taxon>Pseudomonadati</taxon>
        <taxon>Bacteroidota</taxon>
        <taxon>Flavobacteriia</taxon>
        <taxon>Flavobacteriales</taxon>
        <taxon>Weeksellaceae</taxon>
        <taxon>Chryseobacterium group</taxon>
        <taxon>Chryseobacterium</taxon>
    </lineage>
</organism>
<proteinExistence type="predicted"/>
<dbReference type="AlphaFoldDB" id="A0A0Q3HWV1"/>
<name>A0A0Q3HWV1_9FLAO</name>
<feature type="transmembrane region" description="Helical" evidence="4">
    <location>
        <begin position="381"/>
        <end position="401"/>
    </location>
</feature>
<keyword evidence="4" id="KW-1133">Transmembrane helix</keyword>
<dbReference type="EMBL" id="LLYZ01000002">
    <property type="protein sequence ID" value="KQK27077.1"/>
    <property type="molecule type" value="Genomic_DNA"/>
</dbReference>